<comment type="similarity">
    <text evidence="1">Belongs to the AB hydrolase superfamily. AB hydrolase 2 family.</text>
</comment>
<comment type="caution">
    <text evidence="4">The sequence shown here is derived from an EMBL/GenBank/DDBJ whole genome shotgun (WGS) entry which is preliminary data.</text>
</comment>
<keyword evidence="2" id="KW-0378">Hydrolase</keyword>
<dbReference type="PANTHER" id="PTHR10655">
    <property type="entry name" value="LYSOPHOSPHOLIPASE-RELATED"/>
    <property type="match status" value="1"/>
</dbReference>
<dbReference type="InterPro" id="IPR029058">
    <property type="entry name" value="AB_hydrolase_fold"/>
</dbReference>
<keyword evidence="5" id="KW-1185">Reference proteome</keyword>
<reference evidence="4 5" key="1">
    <citation type="journal article" date="2015" name="Stand. Genomic Sci.">
        <title>Genomic Encyclopedia of Bacterial and Archaeal Type Strains, Phase III: the genomes of soil and plant-associated and newly described type strains.</title>
        <authorList>
            <person name="Whitman W.B."/>
            <person name="Woyke T."/>
            <person name="Klenk H.P."/>
            <person name="Zhou Y."/>
            <person name="Lilburn T.G."/>
            <person name="Beck B.J."/>
            <person name="De Vos P."/>
            <person name="Vandamme P."/>
            <person name="Eisen J.A."/>
            <person name="Garrity G."/>
            <person name="Hugenholtz P."/>
            <person name="Kyrpides N.C."/>
        </authorList>
    </citation>
    <scope>NUCLEOTIDE SEQUENCE [LARGE SCALE GENOMIC DNA]</scope>
    <source>
        <strain evidence="4 5">VKM Ac-2538</strain>
    </source>
</reference>
<evidence type="ECO:0000256" key="1">
    <source>
        <dbReference type="ARBA" id="ARBA00006499"/>
    </source>
</evidence>
<name>A0ABY2BK64_9ACTN</name>
<sequence>MSDDALQRPHIWEPGSGSPPLLLLHGTGGDEHDLLVLREHLAPDAPVLSPRGTVTEHGMARFFRRVREGVFDEDDLRHQTDELAAFLTAAEQKYGVAAGSWLAVGFSNGANMASALLLRHPESLAGAVLLAAMVPFQDDEPQDQALAGKPVLIVNGNRDPMATPEQTSRLTEQLRRRDAEVELLSFDGGHTIHGDQLPAIKEFIETHTSH</sequence>
<evidence type="ECO:0000313" key="4">
    <source>
        <dbReference type="EMBL" id="TCO22999.1"/>
    </source>
</evidence>
<dbReference type="Gene3D" id="3.40.50.1820">
    <property type="entry name" value="alpha/beta hydrolase"/>
    <property type="match status" value="1"/>
</dbReference>
<dbReference type="PANTHER" id="PTHR10655:SF17">
    <property type="entry name" value="LYSOPHOSPHOLIPASE-LIKE PROTEIN 1"/>
    <property type="match status" value="1"/>
</dbReference>
<dbReference type="SUPFAM" id="SSF53474">
    <property type="entry name" value="alpha/beta-Hydrolases"/>
    <property type="match status" value="1"/>
</dbReference>
<dbReference type="InterPro" id="IPR050565">
    <property type="entry name" value="LYPA1-2/EST-like"/>
</dbReference>
<dbReference type="EMBL" id="SLWM01000006">
    <property type="protein sequence ID" value="TCO22999.1"/>
    <property type="molecule type" value="Genomic_DNA"/>
</dbReference>
<dbReference type="Pfam" id="PF02230">
    <property type="entry name" value="Abhydrolase_2"/>
    <property type="match status" value="1"/>
</dbReference>
<gene>
    <name evidence="4" type="ORF">EV644_106307</name>
</gene>
<evidence type="ECO:0000313" key="5">
    <source>
        <dbReference type="Proteomes" id="UP000295818"/>
    </source>
</evidence>
<dbReference type="RefSeq" id="WP_132189691.1">
    <property type="nucleotide sequence ID" value="NZ_SLWM01000006.1"/>
</dbReference>
<protein>
    <submittedName>
        <fullName evidence="4">Phospholipase/carboxylesterase</fullName>
    </submittedName>
</protein>
<dbReference type="InterPro" id="IPR003140">
    <property type="entry name" value="PLipase/COase/thioEstase"/>
</dbReference>
<dbReference type="Proteomes" id="UP000295818">
    <property type="component" value="Unassembled WGS sequence"/>
</dbReference>
<proteinExistence type="inferred from homology"/>
<evidence type="ECO:0000259" key="3">
    <source>
        <dbReference type="Pfam" id="PF02230"/>
    </source>
</evidence>
<evidence type="ECO:0000256" key="2">
    <source>
        <dbReference type="ARBA" id="ARBA00022801"/>
    </source>
</evidence>
<feature type="domain" description="Phospholipase/carboxylesterase/thioesterase" evidence="3">
    <location>
        <begin position="72"/>
        <end position="207"/>
    </location>
</feature>
<organism evidence="4 5">
    <name type="scientific">Kribbella orskensis</name>
    <dbReference type="NCBI Taxonomy" id="2512216"/>
    <lineage>
        <taxon>Bacteria</taxon>
        <taxon>Bacillati</taxon>
        <taxon>Actinomycetota</taxon>
        <taxon>Actinomycetes</taxon>
        <taxon>Propionibacteriales</taxon>
        <taxon>Kribbellaceae</taxon>
        <taxon>Kribbella</taxon>
    </lineage>
</organism>
<accession>A0ABY2BK64</accession>